<feature type="transmembrane region" description="Helical" evidence="1">
    <location>
        <begin position="6"/>
        <end position="25"/>
    </location>
</feature>
<evidence type="ECO:0000256" key="1">
    <source>
        <dbReference type="SAM" id="Phobius"/>
    </source>
</evidence>
<gene>
    <name evidence="2" type="ORF">S01H4_61908</name>
</gene>
<feature type="transmembrane region" description="Helical" evidence="1">
    <location>
        <begin position="87"/>
        <end position="107"/>
    </location>
</feature>
<keyword evidence="1" id="KW-0472">Membrane</keyword>
<dbReference type="AlphaFoldDB" id="X1E2Z7"/>
<name>X1E2Z7_9ZZZZ</name>
<accession>X1E2Z7</accession>
<protein>
    <submittedName>
        <fullName evidence="2">Uncharacterized protein</fullName>
    </submittedName>
</protein>
<comment type="caution">
    <text evidence="2">The sequence shown here is derived from an EMBL/GenBank/DDBJ whole genome shotgun (WGS) entry which is preliminary data.</text>
</comment>
<evidence type="ECO:0000313" key="2">
    <source>
        <dbReference type="EMBL" id="GAH14790.1"/>
    </source>
</evidence>
<keyword evidence="1" id="KW-0812">Transmembrane</keyword>
<feature type="non-terminal residue" evidence="2">
    <location>
        <position position="1"/>
    </location>
</feature>
<reference evidence="2" key="1">
    <citation type="journal article" date="2014" name="Front. Microbiol.">
        <title>High frequency of phylogenetically diverse reductive dehalogenase-homologous genes in deep subseafloor sedimentary metagenomes.</title>
        <authorList>
            <person name="Kawai M."/>
            <person name="Futagami T."/>
            <person name="Toyoda A."/>
            <person name="Takaki Y."/>
            <person name="Nishi S."/>
            <person name="Hori S."/>
            <person name="Arai W."/>
            <person name="Tsubouchi T."/>
            <person name="Morono Y."/>
            <person name="Uchiyama I."/>
            <person name="Ito T."/>
            <person name="Fujiyama A."/>
            <person name="Inagaki F."/>
            <person name="Takami H."/>
        </authorList>
    </citation>
    <scope>NUCLEOTIDE SEQUENCE</scope>
    <source>
        <strain evidence="2">Expedition CK06-06</strain>
    </source>
</reference>
<organism evidence="2">
    <name type="scientific">marine sediment metagenome</name>
    <dbReference type="NCBI Taxonomy" id="412755"/>
    <lineage>
        <taxon>unclassified sequences</taxon>
        <taxon>metagenomes</taxon>
        <taxon>ecological metagenomes</taxon>
    </lineage>
</organism>
<feature type="transmembrane region" description="Helical" evidence="1">
    <location>
        <begin position="46"/>
        <end position="67"/>
    </location>
</feature>
<dbReference type="EMBL" id="BART01036814">
    <property type="protein sequence ID" value="GAH14790.1"/>
    <property type="molecule type" value="Genomic_DNA"/>
</dbReference>
<keyword evidence="1" id="KW-1133">Transmembrane helix</keyword>
<proteinExistence type="predicted"/>
<sequence length="117" mass="13660">ELFNSLILLFALVFILYFVFKIAIFKHDSKWIKLFKKHSTPKILKGIIGYFVISIGLLTVQGIVAKTGRIIFNTEKLRYPEGIFPEYFIYIMIFYAIAFSIPFFLTISTEWAKHPSN</sequence>